<keyword evidence="9" id="KW-1185">Reference proteome</keyword>
<reference evidence="8" key="2">
    <citation type="submission" date="2022-10" db="EMBL/GenBank/DDBJ databases">
        <authorList>
            <consortium name="ENA_rothamsted_submissions"/>
            <consortium name="culmorum"/>
            <person name="King R."/>
        </authorList>
    </citation>
    <scope>NUCLEOTIDE SEQUENCE</scope>
</reference>
<keyword evidence="5" id="KW-0472">Membrane</keyword>
<dbReference type="PROSITE" id="PS50009">
    <property type="entry name" value="RASGEF_CAT"/>
    <property type="match status" value="1"/>
</dbReference>
<dbReference type="SUPFAM" id="SSF55550">
    <property type="entry name" value="SH2 domain"/>
    <property type="match status" value="1"/>
</dbReference>
<proteinExistence type="predicted"/>
<feature type="compositionally biased region" description="Polar residues" evidence="4">
    <location>
        <begin position="320"/>
        <end position="329"/>
    </location>
</feature>
<feature type="transmembrane region" description="Helical" evidence="5">
    <location>
        <begin position="53"/>
        <end position="75"/>
    </location>
</feature>
<dbReference type="AlphaFoldDB" id="A0A9N9SKT6"/>
<feature type="compositionally biased region" description="Low complexity" evidence="4">
    <location>
        <begin position="257"/>
        <end position="266"/>
    </location>
</feature>
<dbReference type="PRINTS" id="PR00401">
    <property type="entry name" value="SH2DOMAIN"/>
</dbReference>
<dbReference type="GO" id="GO:0007264">
    <property type="term" value="P:small GTPase-mediated signal transduction"/>
    <property type="evidence" value="ECO:0007669"/>
    <property type="project" value="InterPro"/>
</dbReference>
<evidence type="ECO:0000256" key="1">
    <source>
        <dbReference type="ARBA" id="ARBA00022999"/>
    </source>
</evidence>
<feature type="region of interest" description="Disordered" evidence="4">
    <location>
        <begin position="1"/>
        <end position="39"/>
    </location>
</feature>
<feature type="region of interest" description="Disordered" evidence="4">
    <location>
        <begin position="320"/>
        <end position="396"/>
    </location>
</feature>
<name>A0A9N9SKT6_PHACE</name>
<dbReference type="InterPro" id="IPR001895">
    <property type="entry name" value="RASGEF_cat_dom"/>
</dbReference>
<dbReference type="SMART" id="SM00147">
    <property type="entry name" value="RasGEF"/>
    <property type="match status" value="1"/>
</dbReference>
<feature type="compositionally biased region" description="Polar residues" evidence="4">
    <location>
        <begin position="282"/>
        <end position="298"/>
    </location>
</feature>
<organism evidence="8 9">
    <name type="scientific">Phaedon cochleariae</name>
    <name type="common">Mustard beetle</name>
    <dbReference type="NCBI Taxonomy" id="80249"/>
    <lineage>
        <taxon>Eukaryota</taxon>
        <taxon>Metazoa</taxon>
        <taxon>Ecdysozoa</taxon>
        <taxon>Arthropoda</taxon>
        <taxon>Hexapoda</taxon>
        <taxon>Insecta</taxon>
        <taxon>Pterygota</taxon>
        <taxon>Neoptera</taxon>
        <taxon>Endopterygota</taxon>
        <taxon>Coleoptera</taxon>
        <taxon>Polyphaga</taxon>
        <taxon>Cucujiformia</taxon>
        <taxon>Chrysomeloidea</taxon>
        <taxon>Chrysomelidae</taxon>
        <taxon>Chrysomelinae</taxon>
        <taxon>Chrysomelini</taxon>
        <taxon>Phaedon</taxon>
    </lineage>
</organism>
<protein>
    <recommendedName>
        <fullName evidence="10">Breast cancer anti-estrogen resistance protein 3 homolog</fullName>
    </recommendedName>
</protein>
<feature type="compositionally biased region" description="Polar residues" evidence="4">
    <location>
        <begin position="233"/>
        <end position="242"/>
    </location>
</feature>
<dbReference type="SUPFAM" id="SSF48366">
    <property type="entry name" value="Ras GEF"/>
    <property type="match status" value="1"/>
</dbReference>
<feature type="region of interest" description="Disordered" evidence="4">
    <location>
        <begin position="232"/>
        <end position="306"/>
    </location>
</feature>
<evidence type="ECO:0000256" key="3">
    <source>
        <dbReference type="PROSITE-ProRule" id="PRU00191"/>
    </source>
</evidence>
<evidence type="ECO:0000313" key="8">
    <source>
        <dbReference type="EMBL" id="CAG9825484.1"/>
    </source>
</evidence>
<dbReference type="CDD" id="cd10337">
    <property type="entry name" value="SH2_BCAR3"/>
    <property type="match status" value="1"/>
</dbReference>
<dbReference type="Pfam" id="PF00017">
    <property type="entry name" value="SH2"/>
    <property type="match status" value="1"/>
</dbReference>
<keyword evidence="5" id="KW-0812">Transmembrane</keyword>
<dbReference type="PROSITE" id="PS50001">
    <property type="entry name" value="SH2"/>
    <property type="match status" value="1"/>
</dbReference>
<keyword evidence="5" id="KW-1133">Transmembrane helix</keyword>
<feature type="domain" description="Ras-GEF" evidence="7">
    <location>
        <begin position="478"/>
        <end position="724"/>
    </location>
</feature>
<evidence type="ECO:0008006" key="10">
    <source>
        <dbReference type="Google" id="ProtNLM"/>
    </source>
</evidence>
<dbReference type="InterPro" id="IPR000980">
    <property type="entry name" value="SH2"/>
</dbReference>
<feature type="compositionally biased region" description="Polar residues" evidence="4">
    <location>
        <begin position="11"/>
        <end position="34"/>
    </location>
</feature>
<dbReference type="PANTHER" id="PTHR14247">
    <property type="entry name" value="BREAST CANCER ANTI-ESTROGEN RESISTANCE PROTEIN 3 HOMOLOG-LIKE PROTEIN"/>
    <property type="match status" value="1"/>
</dbReference>
<dbReference type="OrthoDB" id="2412973at2759"/>
<dbReference type="InterPro" id="IPR036964">
    <property type="entry name" value="RASGEF_cat_dom_sf"/>
</dbReference>
<dbReference type="InterPro" id="IPR036860">
    <property type="entry name" value="SH2_dom_sf"/>
</dbReference>
<reference evidence="8" key="1">
    <citation type="submission" date="2022-01" db="EMBL/GenBank/DDBJ databases">
        <authorList>
            <person name="King R."/>
        </authorList>
    </citation>
    <scope>NUCLEOTIDE SEQUENCE</scope>
</reference>
<evidence type="ECO:0000259" key="7">
    <source>
        <dbReference type="PROSITE" id="PS50009"/>
    </source>
</evidence>
<dbReference type="InterPro" id="IPR023578">
    <property type="entry name" value="Ras_GEF_dom_sf"/>
</dbReference>
<keyword evidence="1 3" id="KW-0727">SH2 domain</keyword>
<evidence type="ECO:0000259" key="6">
    <source>
        <dbReference type="PROSITE" id="PS50001"/>
    </source>
</evidence>
<dbReference type="GO" id="GO:0001784">
    <property type="term" value="F:phosphotyrosine residue binding"/>
    <property type="evidence" value="ECO:0007669"/>
    <property type="project" value="InterPro"/>
</dbReference>
<dbReference type="EMBL" id="OU896715">
    <property type="protein sequence ID" value="CAG9825484.1"/>
    <property type="molecule type" value="Genomic_DNA"/>
</dbReference>
<gene>
    <name evidence="8" type="ORF">PHAECO_LOCUS12576</name>
</gene>
<evidence type="ECO:0000256" key="2">
    <source>
        <dbReference type="PROSITE-ProRule" id="PRU00168"/>
    </source>
</evidence>
<dbReference type="Proteomes" id="UP001153737">
    <property type="component" value="Chromosome 9"/>
</dbReference>
<evidence type="ECO:0000256" key="4">
    <source>
        <dbReference type="SAM" id="MobiDB-lite"/>
    </source>
</evidence>
<dbReference type="SMART" id="SM00252">
    <property type="entry name" value="SH2"/>
    <property type="match status" value="1"/>
</dbReference>
<dbReference type="FunFam" id="3.30.505.10:FF:000013">
    <property type="entry name" value="SH2 domain-containing protein 3C isoform X1"/>
    <property type="match status" value="1"/>
</dbReference>
<evidence type="ECO:0000313" key="9">
    <source>
        <dbReference type="Proteomes" id="UP001153737"/>
    </source>
</evidence>
<dbReference type="InterPro" id="IPR044102">
    <property type="entry name" value="SH2_SHEP1/BCAR3/NSP1"/>
</dbReference>
<dbReference type="Gene3D" id="1.10.840.10">
    <property type="entry name" value="Ras guanine-nucleotide exchange factors catalytic domain"/>
    <property type="match status" value="2"/>
</dbReference>
<feature type="domain" description="SH2" evidence="6">
    <location>
        <begin position="116"/>
        <end position="215"/>
    </location>
</feature>
<feature type="compositionally biased region" description="Polar residues" evidence="4">
    <location>
        <begin position="336"/>
        <end position="360"/>
    </location>
</feature>
<evidence type="ECO:0000256" key="5">
    <source>
        <dbReference type="SAM" id="Phobius"/>
    </source>
</evidence>
<keyword evidence="2" id="KW-0344">Guanine-nucleotide releasing factor</keyword>
<sequence>MDSSDAPGTETYVSSEAVAQTKDNLPPENSTDSPENPIHQQDDTLQLVKEIKVLLIVYVSVTMLWISATIIISVFRSWVSFRKEPVADPSINKAELRKALEWELSLDSRDLRSHAWYHGAIPRSRAEEIVREEGEFLIRDCTSQPGNYVLSCRTKTHPLHFVINKMILQPDTVYERVQYQFEDEAFDTVPDLITFYVGSGKPITIASGARIQVPRNRMYPLSFYASKYPTPLPQSRLTSPATTPVGHQYRHSPMQPYRPMSSSPTRPSRDGPPRLPSKKQRSQSLTPSEVNRISQEKCNSADGVIQSPIMTRSAGADSIANSSKFSSHSLPRIPNSKLSLSSSANTLGRNNRVTSDTTLSPCAERKFFGDSGVFESPPPKPSRVPSLLRTDSKDSDVTDARYSLDSGCVVHGSLQRVTSYHASGSDSGNGSGDSALSSTADTYDFPKSSGVVIKYPRYNISNSESSTTLKNFDIDWVAAEEHLAQLDQVQIDVSSRFDLENFQTLLLPVSENKPLDAQALRRIKMTLFETECLKLLVAVTILTCADEAERTDTLNKWIEIAIDTKTALGNLFGFCGIMLGLCLPQIQKLDSTWHMLRQKYTDSAFNFEAKLRPTLKNMNNCSNPQAPNTTIPHLLPIILLLERDLAAFLAPADQHSLSQSCLGFWESSTQDFGLTTILSHLQTARKYLELCPTYQRNAEIVLGEARMDELTLDIFKTEFQLKFLWGSKGSHADSDERHMKFEQVLTVMAEKYCNLKSES</sequence>
<accession>A0A9N9SKT6</accession>
<dbReference type="InterPro" id="IPR051853">
    <property type="entry name" value="SH2-Ras-GEF_adapter"/>
</dbReference>
<dbReference type="FunFam" id="1.10.840.10:FF:000015">
    <property type="entry name" value="Uncharacterized protein, isoform A"/>
    <property type="match status" value="1"/>
</dbReference>
<dbReference type="GO" id="GO:0005085">
    <property type="term" value="F:guanyl-nucleotide exchange factor activity"/>
    <property type="evidence" value="ECO:0007669"/>
    <property type="project" value="UniProtKB-KW"/>
</dbReference>
<dbReference type="Gene3D" id="3.30.505.10">
    <property type="entry name" value="SH2 domain"/>
    <property type="match status" value="1"/>
</dbReference>
<dbReference type="Pfam" id="PF00617">
    <property type="entry name" value="RasGEF"/>
    <property type="match status" value="1"/>
</dbReference>
<dbReference type="PANTHER" id="PTHR14247:SF8">
    <property type="entry name" value="RAS-GEF DOMAIN-CONTAINING PROTEIN"/>
    <property type="match status" value="1"/>
</dbReference>